<evidence type="ECO:0000313" key="7">
    <source>
        <dbReference type="Proteomes" id="UP000199073"/>
    </source>
</evidence>
<dbReference type="InterPro" id="IPR017900">
    <property type="entry name" value="4Fe4S_Fe_S_CS"/>
</dbReference>
<keyword evidence="3" id="KW-0408">Iron</keyword>
<name>A0A1H0KFL6_9BACT</name>
<dbReference type="RefSeq" id="WP_176761045.1">
    <property type="nucleotide sequence ID" value="NZ_FNJI01000003.1"/>
</dbReference>
<evidence type="ECO:0000313" key="6">
    <source>
        <dbReference type="EMBL" id="SDO54636.1"/>
    </source>
</evidence>
<dbReference type="EMBL" id="FNJI01000003">
    <property type="protein sequence ID" value="SDO54636.1"/>
    <property type="molecule type" value="Genomic_DNA"/>
</dbReference>
<dbReference type="InterPro" id="IPR050954">
    <property type="entry name" value="ET_IronSulfur_Cluster-Binding"/>
</dbReference>
<keyword evidence="2" id="KW-0479">Metal-binding</keyword>
<dbReference type="Pfam" id="PF13247">
    <property type="entry name" value="Fer4_11"/>
    <property type="match status" value="1"/>
</dbReference>
<feature type="domain" description="4Fe-4S ferredoxin-type" evidence="5">
    <location>
        <begin position="46"/>
        <end position="77"/>
    </location>
</feature>
<feature type="domain" description="4Fe-4S ferredoxin-type" evidence="5">
    <location>
        <begin position="79"/>
        <end position="108"/>
    </location>
</feature>
<dbReference type="Gene3D" id="3.30.70.20">
    <property type="match status" value="2"/>
</dbReference>
<dbReference type="GO" id="GO:0046872">
    <property type="term" value="F:metal ion binding"/>
    <property type="evidence" value="ECO:0007669"/>
    <property type="project" value="UniProtKB-KW"/>
</dbReference>
<keyword evidence="1" id="KW-0004">4Fe-4S</keyword>
<feature type="domain" description="4Fe-4S ferredoxin-type" evidence="5">
    <location>
        <begin position="115"/>
        <end position="138"/>
    </location>
</feature>
<dbReference type="STRING" id="91360.SAMN05660330_00480"/>
<feature type="domain" description="4Fe-4S ferredoxin-type" evidence="5">
    <location>
        <begin position="3"/>
        <end position="33"/>
    </location>
</feature>
<dbReference type="InterPro" id="IPR017896">
    <property type="entry name" value="4Fe4S_Fe-S-bd"/>
</dbReference>
<accession>A0A1H0KFL6</accession>
<keyword evidence="4" id="KW-0411">Iron-sulfur</keyword>
<evidence type="ECO:0000259" key="5">
    <source>
        <dbReference type="PROSITE" id="PS51379"/>
    </source>
</evidence>
<gene>
    <name evidence="6" type="ORF">SAMN05660330_00480</name>
</gene>
<dbReference type="PANTHER" id="PTHR43177:SF3">
    <property type="entry name" value="PROTEIN NRFC HOMOLOG"/>
    <property type="match status" value="1"/>
</dbReference>
<dbReference type="Pfam" id="PF12800">
    <property type="entry name" value="Fer4_4"/>
    <property type="match status" value="1"/>
</dbReference>
<evidence type="ECO:0000256" key="1">
    <source>
        <dbReference type="ARBA" id="ARBA00022485"/>
    </source>
</evidence>
<organism evidence="6 7">
    <name type="scientific">Desulforhopalus singaporensis</name>
    <dbReference type="NCBI Taxonomy" id="91360"/>
    <lineage>
        <taxon>Bacteria</taxon>
        <taxon>Pseudomonadati</taxon>
        <taxon>Thermodesulfobacteriota</taxon>
        <taxon>Desulfobulbia</taxon>
        <taxon>Desulfobulbales</taxon>
        <taxon>Desulfocapsaceae</taxon>
        <taxon>Desulforhopalus</taxon>
    </lineage>
</organism>
<dbReference type="SUPFAM" id="SSF54862">
    <property type="entry name" value="4Fe-4S ferredoxins"/>
    <property type="match status" value="1"/>
</dbReference>
<keyword evidence="7" id="KW-1185">Reference proteome</keyword>
<dbReference type="Proteomes" id="UP000199073">
    <property type="component" value="Unassembled WGS sequence"/>
</dbReference>
<dbReference type="PANTHER" id="PTHR43177">
    <property type="entry name" value="PROTEIN NRFC"/>
    <property type="match status" value="1"/>
</dbReference>
<dbReference type="GO" id="GO:0051539">
    <property type="term" value="F:4 iron, 4 sulfur cluster binding"/>
    <property type="evidence" value="ECO:0007669"/>
    <property type="project" value="UniProtKB-KW"/>
</dbReference>
<proteinExistence type="predicted"/>
<sequence length="169" mass="18137">MGYVILIHADRCSGCQMCEVGCSLRNMGECNPERSRIRMIKSENNGQYDFVPSTCMQCETAMCELVCPNKAISRNLQTGARQIDESKCIGCSSCSYACPFGACFVDRTIGKSVVCTQCDGDPTCVKVCPSGALEYVSADQVNVALKRDAARRVIEATASTAATNNPASC</sequence>
<dbReference type="CDD" id="cd10550">
    <property type="entry name" value="DMSOR_beta_like"/>
    <property type="match status" value="1"/>
</dbReference>
<dbReference type="AlphaFoldDB" id="A0A1H0KFL6"/>
<protein>
    <submittedName>
        <fullName evidence="6">Fe-S-cluster-containing hydrogenase component 2</fullName>
    </submittedName>
</protein>
<reference evidence="6 7" key="1">
    <citation type="submission" date="2016-10" db="EMBL/GenBank/DDBJ databases">
        <authorList>
            <person name="de Groot N.N."/>
        </authorList>
    </citation>
    <scope>NUCLEOTIDE SEQUENCE [LARGE SCALE GENOMIC DNA]</scope>
    <source>
        <strain evidence="6 7">DSM 12130</strain>
    </source>
</reference>
<evidence type="ECO:0000256" key="3">
    <source>
        <dbReference type="ARBA" id="ARBA00023004"/>
    </source>
</evidence>
<dbReference type="PROSITE" id="PS00198">
    <property type="entry name" value="4FE4S_FER_1"/>
    <property type="match status" value="1"/>
</dbReference>
<dbReference type="PROSITE" id="PS51379">
    <property type="entry name" value="4FE4S_FER_2"/>
    <property type="match status" value="4"/>
</dbReference>
<evidence type="ECO:0000256" key="2">
    <source>
        <dbReference type="ARBA" id="ARBA00022723"/>
    </source>
</evidence>
<evidence type="ECO:0000256" key="4">
    <source>
        <dbReference type="ARBA" id="ARBA00023014"/>
    </source>
</evidence>